<dbReference type="AlphaFoldDB" id="A0A553MUK6"/>
<name>A0A553MUK6_9TELE</name>
<sequence>MNPSASPGAPTPPPLSSSLQQFFRHVKLENLIAGLSGGVLSTLVLHPLDLVKI</sequence>
<gene>
    <name evidence="1" type="ORF">DNTS_013954</name>
</gene>
<reference evidence="1 2" key="1">
    <citation type="journal article" date="2019" name="Sci. Data">
        <title>Hybrid genome assembly and annotation of Danionella translucida.</title>
        <authorList>
            <person name="Kadobianskyi M."/>
            <person name="Schulze L."/>
            <person name="Schuelke M."/>
            <person name="Judkewitz B."/>
        </authorList>
    </citation>
    <scope>NUCLEOTIDE SEQUENCE [LARGE SCALE GENOMIC DNA]</scope>
    <source>
        <strain evidence="1 2">Bolton</strain>
    </source>
</reference>
<dbReference type="EMBL" id="SRMA01027257">
    <property type="protein sequence ID" value="TRY56864.1"/>
    <property type="molecule type" value="Genomic_DNA"/>
</dbReference>
<evidence type="ECO:0000313" key="2">
    <source>
        <dbReference type="Proteomes" id="UP000316079"/>
    </source>
</evidence>
<evidence type="ECO:0000313" key="1">
    <source>
        <dbReference type="EMBL" id="TRY56864.1"/>
    </source>
</evidence>
<keyword evidence="2" id="KW-1185">Reference proteome</keyword>
<dbReference type="Proteomes" id="UP000316079">
    <property type="component" value="Unassembled WGS sequence"/>
</dbReference>
<accession>A0A553MUK6</accession>
<feature type="non-terminal residue" evidence="1">
    <location>
        <position position="53"/>
    </location>
</feature>
<comment type="caution">
    <text evidence="1">The sequence shown here is derived from an EMBL/GenBank/DDBJ whole genome shotgun (WGS) entry which is preliminary data.</text>
</comment>
<proteinExistence type="predicted"/>
<organism evidence="1 2">
    <name type="scientific">Danionella cerebrum</name>
    <dbReference type="NCBI Taxonomy" id="2873325"/>
    <lineage>
        <taxon>Eukaryota</taxon>
        <taxon>Metazoa</taxon>
        <taxon>Chordata</taxon>
        <taxon>Craniata</taxon>
        <taxon>Vertebrata</taxon>
        <taxon>Euteleostomi</taxon>
        <taxon>Actinopterygii</taxon>
        <taxon>Neopterygii</taxon>
        <taxon>Teleostei</taxon>
        <taxon>Ostariophysi</taxon>
        <taxon>Cypriniformes</taxon>
        <taxon>Danionidae</taxon>
        <taxon>Danioninae</taxon>
        <taxon>Danionella</taxon>
    </lineage>
</organism>
<dbReference type="STRING" id="623744.A0A553MUK6"/>
<protein>
    <submittedName>
        <fullName evidence="1">Uncharacterized protein</fullName>
    </submittedName>
</protein>